<dbReference type="EMBL" id="JAKNSF020000031">
    <property type="protein sequence ID" value="KAK7728808.1"/>
    <property type="molecule type" value="Genomic_DNA"/>
</dbReference>
<name>A0ABR1P8A8_DIAER</name>
<feature type="chain" id="PRO_5045090053" description="Cyanovirin-N domain-containing protein" evidence="1">
    <location>
        <begin position="21"/>
        <end position="143"/>
    </location>
</feature>
<evidence type="ECO:0000256" key="1">
    <source>
        <dbReference type="SAM" id="SignalP"/>
    </source>
</evidence>
<proteinExistence type="predicted"/>
<feature type="signal peptide" evidence="1">
    <location>
        <begin position="1"/>
        <end position="20"/>
    </location>
</feature>
<dbReference type="Proteomes" id="UP001430848">
    <property type="component" value="Unassembled WGS sequence"/>
</dbReference>
<evidence type="ECO:0000313" key="2">
    <source>
        <dbReference type="EMBL" id="KAK7728808.1"/>
    </source>
</evidence>
<evidence type="ECO:0000313" key="3">
    <source>
        <dbReference type="Proteomes" id="UP001430848"/>
    </source>
</evidence>
<dbReference type="InterPro" id="IPR036673">
    <property type="entry name" value="Cyanovirin-N_sf"/>
</dbReference>
<accession>A0ABR1P8A8</accession>
<protein>
    <recommendedName>
        <fullName evidence="4">Cyanovirin-N domain-containing protein</fullName>
    </recommendedName>
</protein>
<comment type="caution">
    <text evidence="2">The sequence shown here is derived from an EMBL/GenBank/DDBJ whole genome shotgun (WGS) entry which is preliminary data.</text>
</comment>
<keyword evidence="3" id="KW-1185">Reference proteome</keyword>
<organism evidence="2 3">
    <name type="scientific">Diaporthe eres</name>
    <name type="common">Phomopsis oblonga</name>
    <dbReference type="NCBI Taxonomy" id="83184"/>
    <lineage>
        <taxon>Eukaryota</taxon>
        <taxon>Fungi</taxon>
        <taxon>Dikarya</taxon>
        <taxon>Ascomycota</taxon>
        <taxon>Pezizomycotina</taxon>
        <taxon>Sordariomycetes</taxon>
        <taxon>Sordariomycetidae</taxon>
        <taxon>Diaporthales</taxon>
        <taxon>Diaporthaceae</taxon>
        <taxon>Diaporthe</taxon>
        <taxon>Diaporthe eres species complex</taxon>
    </lineage>
</organism>
<reference evidence="2 3" key="1">
    <citation type="submission" date="2024-02" db="EMBL/GenBank/DDBJ databases">
        <title>De novo assembly and annotation of 12 fungi associated with fruit tree decline syndrome in Ontario, Canada.</title>
        <authorList>
            <person name="Sulman M."/>
            <person name="Ellouze W."/>
            <person name="Ilyukhin E."/>
        </authorList>
    </citation>
    <scope>NUCLEOTIDE SEQUENCE [LARGE SCALE GENOMIC DNA]</scope>
    <source>
        <strain evidence="2 3">M169</strain>
    </source>
</reference>
<sequence length="143" mass="15041">MKATSIGVAISLALSGTASAADGFLESCSNFTLRDLNGVKGRSPLLGASCKVDDTMAWSQLNLNDCFGWSTDDCGFTFPPSGGFTSTVTGCNNTFYGGDMHFGENFGCYGPCVDTGSDESYDIFVLSKFSVEFTVPVPALANF</sequence>
<keyword evidence="1" id="KW-0732">Signal</keyword>
<dbReference type="Gene3D" id="2.30.60.10">
    <property type="entry name" value="Cyanovirin-N"/>
    <property type="match status" value="1"/>
</dbReference>
<gene>
    <name evidence="2" type="ORF">SLS63_006416</name>
</gene>
<evidence type="ECO:0008006" key="4">
    <source>
        <dbReference type="Google" id="ProtNLM"/>
    </source>
</evidence>